<organism evidence="1 2">
    <name type="scientific">Bacillus rhizoplanae</name>
    <dbReference type="NCBI Taxonomy" id="2880966"/>
    <lineage>
        <taxon>Bacteria</taxon>
        <taxon>Bacillati</taxon>
        <taxon>Bacillota</taxon>
        <taxon>Bacilli</taxon>
        <taxon>Bacillales</taxon>
        <taxon>Bacillaceae</taxon>
        <taxon>Bacillus</taxon>
    </lineage>
</organism>
<protein>
    <submittedName>
        <fullName evidence="1">Uncharacterized protein</fullName>
    </submittedName>
</protein>
<dbReference type="InterPro" id="IPR036390">
    <property type="entry name" value="WH_DNA-bd_sf"/>
</dbReference>
<dbReference type="RefSeq" id="WP_230577053.1">
    <property type="nucleotide sequence ID" value="NZ_CAKJTI010000064.1"/>
</dbReference>
<evidence type="ECO:0000313" key="2">
    <source>
        <dbReference type="Proteomes" id="UP000789423"/>
    </source>
</evidence>
<gene>
    <name evidence="1" type="ORF">BACCIP111899_04387</name>
</gene>
<accession>A0ABM8YH31</accession>
<reference evidence="1 2" key="1">
    <citation type="submission" date="2021-10" db="EMBL/GenBank/DDBJ databases">
        <authorList>
            <person name="Criscuolo A."/>
        </authorList>
    </citation>
    <scope>NUCLEOTIDE SEQUENCE [LARGE SCALE GENOMIC DNA]</scope>
    <source>
        <strain evidence="2">CIP 111899</strain>
    </source>
</reference>
<dbReference type="SUPFAM" id="SSF46785">
    <property type="entry name" value="Winged helix' DNA-binding domain"/>
    <property type="match status" value="1"/>
</dbReference>
<dbReference type="Proteomes" id="UP000789423">
    <property type="component" value="Unassembled WGS sequence"/>
</dbReference>
<comment type="caution">
    <text evidence="1">The sequence shown here is derived from an EMBL/GenBank/DDBJ whole genome shotgun (WGS) entry which is preliminary data.</text>
</comment>
<sequence length="76" mass="8912">MKNIDFILESDEVLKPSERLILLLLEKHRILYTNDLLVLTNLSYKTLVDSLTTLVRKSYINKESGKGRMQNRYSLI</sequence>
<evidence type="ECO:0000313" key="1">
    <source>
        <dbReference type="EMBL" id="CAG9615150.1"/>
    </source>
</evidence>
<keyword evidence="2" id="KW-1185">Reference proteome</keyword>
<name>A0ABM8YH31_9BACI</name>
<proteinExistence type="predicted"/>
<dbReference type="EMBL" id="CAKJTI010000064">
    <property type="protein sequence ID" value="CAG9615150.1"/>
    <property type="molecule type" value="Genomic_DNA"/>
</dbReference>